<dbReference type="Proteomes" id="UP000037696">
    <property type="component" value="Unassembled WGS sequence"/>
</dbReference>
<gene>
    <name evidence="1" type="ORF">ACN38_g1221</name>
</gene>
<dbReference type="AlphaFoldDB" id="A0A0M8PHI4"/>
<evidence type="ECO:0000313" key="1">
    <source>
        <dbReference type="EMBL" id="KOS47780.1"/>
    </source>
</evidence>
<sequence length="76" mass="8916">MGINTHYKYLVLLTQVVFFFLETWYQNIRTPFHPSLCRHHDSNLDWLARHAAKRNFDAIDDGLNVTSAKTLAQPAW</sequence>
<keyword evidence="2" id="KW-1185">Reference proteome</keyword>
<accession>A0A0M8PHI4</accession>
<evidence type="ECO:0000313" key="2">
    <source>
        <dbReference type="Proteomes" id="UP000037696"/>
    </source>
</evidence>
<protein>
    <submittedName>
        <fullName evidence="1">Uncharacterized protein</fullName>
    </submittedName>
</protein>
<proteinExistence type="predicted"/>
<comment type="caution">
    <text evidence="1">The sequence shown here is derived from an EMBL/GenBank/DDBJ whole genome shotgun (WGS) entry which is preliminary data.</text>
</comment>
<reference evidence="1 2" key="1">
    <citation type="submission" date="2015-08" db="EMBL/GenBank/DDBJ databases">
        <title>Genome sequencing of Penicillium nordicum.</title>
        <authorList>
            <person name="Nguyen H.D."/>
            <person name="Seifert K.A."/>
        </authorList>
    </citation>
    <scope>NUCLEOTIDE SEQUENCE [LARGE SCALE GENOMIC DNA]</scope>
    <source>
        <strain evidence="1 2">DAOMC 185683</strain>
    </source>
</reference>
<name>A0A0M8PHI4_9EURO</name>
<dbReference type="EMBL" id="LHQQ01000012">
    <property type="protein sequence ID" value="KOS47780.1"/>
    <property type="molecule type" value="Genomic_DNA"/>
</dbReference>
<organism evidence="1 2">
    <name type="scientific">Penicillium nordicum</name>
    <dbReference type="NCBI Taxonomy" id="229535"/>
    <lineage>
        <taxon>Eukaryota</taxon>
        <taxon>Fungi</taxon>
        <taxon>Dikarya</taxon>
        <taxon>Ascomycota</taxon>
        <taxon>Pezizomycotina</taxon>
        <taxon>Eurotiomycetes</taxon>
        <taxon>Eurotiomycetidae</taxon>
        <taxon>Eurotiales</taxon>
        <taxon>Aspergillaceae</taxon>
        <taxon>Penicillium</taxon>
    </lineage>
</organism>